<keyword evidence="2" id="KW-1185">Reference proteome</keyword>
<organism evidence="1 2">
    <name type="scientific">Colocasia esculenta</name>
    <name type="common">Wild taro</name>
    <name type="synonym">Arum esculentum</name>
    <dbReference type="NCBI Taxonomy" id="4460"/>
    <lineage>
        <taxon>Eukaryota</taxon>
        <taxon>Viridiplantae</taxon>
        <taxon>Streptophyta</taxon>
        <taxon>Embryophyta</taxon>
        <taxon>Tracheophyta</taxon>
        <taxon>Spermatophyta</taxon>
        <taxon>Magnoliopsida</taxon>
        <taxon>Liliopsida</taxon>
        <taxon>Araceae</taxon>
        <taxon>Aroideae</taxon>
        <taxon>Colocasieae</taxon>
        <taxon>Colocasia</taxon>
    </lineage>
</organism>
<proteinExistence type="predicted"/>
<gene>
    <name evidence="1" type="ORF">Taro_002910</name>
</gene>
<evidence type="ECO:0000313" key="1">
    <source>
        <dbReference type="EMBL" id="MQL70573.1"/>
    </source>
</evidence>
<reference evidence="1" key="1">
    <citation type="submission" date="2017-07" db="EMBL/GenBank/DDBJ databases">
        <title>Taro Niue Genome Assembly and Annotation.</title>
        <authorList>
            <person name="Atibalentja N."/>
            <person name="Keating K."/>
            <person name="Fields C.J."/>
        </authorList>
    </citation>
    <scope>NUCLEOTIDE SEQUENCE</scope>
    <source>
        <strain evidence="1">Niue_2</strain>
        <tissue evidence="1">Leaf</tissue>
    </source>
</reference>
<dbReference type="EMBL" id="NMUH01000072">
    <property type="protein sequence ID" value="MQL70573.1"/>
    <property type="molecule type" value="Genomic_DNA"/>
</dbReference>
<dbReference type="AlphaFoldDB" id="A0A843TM81"/>
<sequence>MRIWCDGVVKRRPECVCAASWGVAVRSRAARIWDGRICCGDLELWRACRSGARWRGDRARARVELTMEAREACAELSAVRSGGYRACGALCVARLVQRSRDPGAYKSCEGDLRAIQVGLLPVFAVFPFFWVSSRSERELEKDQFNTNWCLSTARKWLSIDDNRQSKVFLVLRVSVDRPELAVDSLGLLSTGAVFPELGFQFCVHLSTASQEPVDRDTQCWFSGSGQGFLSTASPSSVDRGCVKLQKAT</sequence>
<accession>A0A843TM81</accession>
<comment type="caution">
    <text evidence="1">The sequence shown here is derived from an EMBL/GenBank/DDBJ whole genome shotgun (WGS) entry which is preliminary data.</text>
</comment>
<name>A0A843TM81_COLES</name>
<dbReference type="Proteomes" id="UP000652761">
    <property type="component" value="Unassembled WGS sequence"/>
</dbReference>
<protein>
    <submittedName>
        <fullName evidence="1">Uncharacterized protein</fullName>
    </submittedName>
</protein>
<evidence type="ECO:0000313" key="2">
    <source>
        <dbReference type="Proteomes" id="UP000652761"/>
    </source>
</evidence>